<keyword evidence="1" id="KW-1133">Transmembrane helix</keyword>
<dbReference type="PANTHER" id="PTHR37019">
    <property type="entry name" value="CHROMOSOME 1, WHOLE GENOME SHOTGUN SEQUENCE"/>
    <property type="match status" value="1"/>
</dbReference>
<keyword evidence="4" id="KW-1185">Reference proteome</keyword>
<keyword evidence="1" id="KW-0472">Membrane</keyword>
<evidence type="ECO:0000259" key="2">
    <source>
        <dbReference type="Pfam" id="PF24803"/>
    </source>
</evidence>
<dbReference type="AlphaFoldDB" id="A0A9W4USY2"/>
<dbReference type="Proteomes" id="UP001152607">
    <property type="component" value="Unassembled WGS sequence"/>
</dbReference>
<dbReference type="EMBL" id="CAOQHR010000010">
    <property type="protein sequence ID" value="CAI6340157.1"/>
    <property type="molecule type" value="Genomic_DNA"/>
</dbReference>
<protein>
    <recommendedName>
        <fullName evidence="2">DUF7704 domain-containing protein</fullName>
    </recommendedName>
</protein>
<feature type="transmembrane region" description="Helical" evidence="1">
    <location>
        <begin position="52"/>
        <end position="74"/>
    </location>
</feature>
<evidence type="ECO:0000256" key="1">
    <source>
        <dbReference type="SAM" id="Phobius"/>
    </source>
</evidence>
<dbReference type="InterPro" id="IPR056121">
    <property type="entry name" value="DUF7704"/>
</dbReference>
<evidence type="ECO:0000313" key="3">
    <source>
        <dbReference type="EMBL" id="CAI6340157.1"/>
    </source>
</evidence>
<reference evidence="3" key="1">
    <citation type="submission" date="2023-01" db="EMBL/GenBank/DDBJ databases">
        <authorList>
            <person name="Van Ghelder C."/>
            <person name="Rancurel C."/>
        </authorList>
    </citation>
    <scope>NUCLEOTIDE SEQUENCE</scope>
    <source>
        <strain evidence="3">CNCM I-4278</strain>
    </source>
</reference>
<dbReference type="OrthoDB" id="2937326at2759"/>
<dbReference type="Pfam" id="PF24803">
    <property type="entry name" value="DUF7704"/>
    <property type="match status" value="1"/>
</dbReference>
<accession>A0A9W4USY2</accession>
<proteinExistence type="predicted"/>
<gene>
    <name evidence="3" type="ORF">PDIGIT_LOCUS13328</name>
</gene>
<feature type="transmembrane region" description="Helical" evidence="1">
    <location>
        <begin position="12"/>
        <end position="32"/>
    </location>
</feature>
<feature type="transmembrane region" description="Helical" evidence="1">
    <location>
        <begin position="123"/>
        <end position="143"/>
    </location>
</feature>
<keyword evidence="1" id="KW-0812">Transmembrane</keyword>
<feature type="domain" description="DUF7704" evidence="2">
    <location>
        <begin position="5"/>
        <end position="145"/>
    </location>
</feature>
<sequence>MALGTNLPFWPALVFTYLEPISLIVGLQAAFSNPKDFVARQMPSATGPIPDGAIILTYTIGNVFLLLAFLGILCTAVTRDTRVTQLYLFFVAVGDLGHIYASYKVMGQEMFLDLNNYNDMMWGNIGVSAFLHVNRLATLLGVFGKVGR</sequence>
<evidence type="ECO:0000313" key="4">
    <source>
        <dbReference type="Proteomes" id="UP001152607"/>
    </source>
</evidence>
<name>A0A9W4USY2_9PLEO</name>
<comment type="caution">
    <text evidence="3">The sequence shown here is derived from an EMBL/GenBank/DDBJ whole genome shotgun (WGS) entry which is preliminary data.</text>
</comment>
<organism evidence="3 4">
    <name type="scientific">Periconia digitata</name>
    <dbReference type="NCBI Taxonomy" id="1303443"/>
    <lineage>
        <taxon>Eukaryota</taxon>
        <taxon>Fungi</taxon>
        <taxon>Dikarya</taxon>
        <taxon>Ascomycota</taxon>
        <taxon>Pezizomycotina</taxon>
        <taxon>Dothideomycetes</taxon>
        <taxon>Pleosporomycetidae</taxon>
        <taxon>Pleosporales</taxon>
        <taxon>Massarineae</taxon>
        <taxon>Periconiaceae</taxon>
        <taxon>Periconia</taxon>
    </lineage>
</organism>
<feature type="transmembrane region" description="Helical" evidence="1">
    <location>
        <begin position="86"/>
        <end position="103"/>
    </location>
</feature>
<dbReference type="PANTHER" id="PTHR37019:SF2">
    <property type="entry name" value="EXPERA DOMAIN-CONTAINING PROTEIN"/>
    <property type="match status" value="1"/>
</dbReference>